<name>A0ABT4RGG9_9ACTN</name>
<dbReference type="Pfam" id="PF03692">
    <property type="entry name" value="CxxCxxCC"/>
    <property type="match status" value="1"/>
</dbReference>
<protein>
    <submittedName>
        <fullName evidence="1">YkgJ family cysteine cluster protein</fullName>
    </submittedName>
</protein>
<dbReference type="Proteomes" id="UP001147700">
    <property type="component" value="Unassembled WGS sequence"/>
</dbReference>
<organism evidence="1 2">
    <name type="scientific">Solirubrobacter deserti</name>
    <dbReference type="NCBI Taxonomy" id="2282478"/>
    <lineage>
        <taxon>Bacteria</taxon>
        <taxon>Bacillati</taxon>
        <taxon>Actinomycetota</taxon>
        <taxon>Thermoleophilia</taxon>
        <taxon>Solirubrobacterales</taxon>
        <taxon>Solirubrobacteraceae</taxon>
        <taxon>Solirubrobacter</taxon>
    </lineage>
</organism>
<dbReference type="EMBL" id="JAPCID010000010">
    <property type="protein sequence ID" value="MDA0137637.1"/>
    <property type="molecule type" value="Genomic_DNA"/>
</dbReference>
<sequence>MAEPLNELERQVDRGNQFVHSAITQTAQHVDDANALANGLAALLVQNGLLDGQELLAMVETVRTETHKSGRNVDVGIKVRKDTPEDLVDPGLEVDCEARIPYCRGACCSFSFPLTVDEIERGGPLKWDLGRPYFNRQGSGGYCHKSHEETHFCTIYEERPSVCRKYSCVEDDRIWKDFDAMIPNTEFLDQHFARAARGPVEIFMDAHGRD</sequence>
<evidence type="ECO:0000313" key="1">
    <source>
        <dbReference type="EMBL" id="MDA0137637.1"/>
    </source>
</evidence>
<dbReference type="InterPro" id="IPR005358">
    <property type="entry name" value="Puta_zinc/iron-chelating_dom"/>
</dbReference>
<keyword evidence="2" id="KW-1185">Reference proteome</keyword>
<proteinExistence type="predicted"/>
<dbReference type="RefSeq" id="WP_202957246.1">
    <property type="nucleotide sequence ID" value="NZ_JAPCID010000010.1"/>
</dbReference>
<gene>
    <name evidence="1" type="ORF">OJ962_09025</name>
</gene>
<reference evidence="1" key="1">
    <citation type="submission" date="2022-10" db="EMBL/GenBank/DDBJ databases">
        <title>The WGS of Solirubrobacter sp. CPCC 204708.</title>
        <authorList>
            <person name="Jiang Z."/>
        </authorList>
    </citation>
    <scope>NUCLEOTIDE SEQUENCE</scope>
    <source>
        <strain evidence="1">CPCC 204708</strain>
    </source>
</reference>
<evidence type="ECO:0000313" key="2">
    <source>
        <dbReference type="Proteomes" id="UP001147700"/>
    </source>
</evidence>
<accession>A0ABT4RGG9</accession>
<comment type="caution">
    <text evidence="1">The sequence shown here is derived from an EMBL/GenBank/DDBJ whole genome shotgun (WGS) entry which is preliminary data.</text>
</comment>